<feature type="chain" id="PRO_5009287109" description="DUF3244 domain-containing protein" evidence="1">
    <location>
        <begin position="26"/>
        <end position="137"/>
    </location>
</feature>
<evidence type="ECO:0008006" key="4">
    <source>
        <dbReference type="Google" id="ProtNLM"/>
    </source>
</evidence>
<keyword evidence="1" id="KW-0732">Signal</keyword>
<keyword evidence="3" id="KW-1185">Reference proteome</keyword>
<evidence type="ECO:0000313" key="2">
    <source>
        <dbReference type="EMBL" id="SEF85133.1"/>
    </source>
</evidence>
<organism evidence="2 3">
    <name type="scientific">Sphingobacterium lactis</name>
    <dbReference type="NCBI Taxonomy" id="797291"/>
    <lineage>
        <taxon>Bacteria</taxon>
        <taxon>Pseudomonadati</taxon>
        <taxon>Bacteroidota</taxon>
        <taxon>Sphingobacteriia</taxon>
        <taxon>Sphingobacteriales</taxon>
        <taxon>Sphingobacteriaceae</taxon>
        <taxon>Sphingobacterium</taxon>
    </lineage>
</organism>
<dbReference type="EMBL" id="FNUT01000003">
    <property type="protein sequence ID" value="SEF85133.1"/>
    <property type="molecule type" value="Genomic_DNA"/>
</dbReference>
<reference evidence="3" key="1">
    <citation type="submission" date="2016-10" db="EMBL/GenBank/DDBJ databases">
        <authorList>
            <person name="Varghese N."/>
            <person name="Submissions S."/>
        </authorList>
    </citation>
    <scope>NUCLEOTIDE SEQUENCE [LARGE SCALE GENOMIC DNA]</scope>
    <source>
        <strain evidence="3">DSM 22361</strain>
    </source>
</reference>
<proteinExistence type="predicted"/>
<sequence length="137" mass="16073">MKTITKLSLAVLLVGAYAAFNSAVAQKYKFKTSLFNVPSLTEERTKKETLFTIDFDRKKFDKSSIISEIKIKDYRDHQDPKYRILEYNFEIEDGYTVWLTIAGSEYYDELFLYDKDLEGMASVRYYGKVTEIKNKVK</sequence>
<dbReference type="Proteomes" id="UP000236731">
    <property type="component" value="Unassembled WGS sequence"/>
</dbReference>
<accession>A0A1H5VD27</accession>
<evidence type="ECO:0000313" key="3">
    <source>
        <dbReference type="Proteomes" id="UP000236731"/>
    </source>
</evidence>
<dbReference type="RefSeq" id="WP_103905471.1">
    <property type="nucleotide sequence ID" value="NZ_CP049246.1"/>
</dbReference>
<dbReference type="AlphaFoldDB" id="A0A1H5VD27"/>
<protein>
    <recommendedName>
        <fullName evidence="4">DUF3244 domain-containing protein</fullName>
    </recommendedName>
</protein>
<gene>
    <name evidence="2" type="ORF">SAMN05421877_10393</name>
</gene>
<name>A0A1H5VD27_9SPHI</name>
<feature type="signal peptide" evidence="1">
    <location>
        <begin position="1"/>
        <end position="25"/>
    </location>
</feature>
<evidence type="ECO:0000256" key="1">
    <source>
        <dbReference type="SAM" id="SignalP"/>
    </source>
</evidence>